<evidence type="ECO:0000313" key="4">
    <source>
        <dbReference type="Proteomes" id="UP001153636"/>
    </source>
</evidence>
<dbReference type="PROSITE" id="PS51029">
    <property type="entry name" value="MADF"/>
    <property type="match status" value="1"/>
</dbReference>
<reference evidence="3" key="1">
    <citation type="submission" date="2022-01" db="EMBL/GenBank/DDBJ databases">
        <authorList>
            <person name="King R."/>
        </authorList>
    </citation>
    <scope>NUCLEOTIDE SEQUENCE</scope>
</reference>
<organism evidence="3 4">
    <name type="scientific">Psylliodes chrysocephalus</name>
    <dbReference type="NCBI Taxonomy" id="3402493"/>
    <lineage>
        <taxon>Eukaryota</taxon>
        <taxon>Metazoa</taxon>
        <taxon>Ecdysozoa</taxon>
        <taxon>Arthropoda</taxon>
        <taxon>Hexapoda</taxon>
        <taxon>Insecta</taxon>
        <taxon>Pterygota</taxon>
        <taxon>Neoptera</taxon>
        <taxon>Endopterygota</taxon>
        <taxon>Coleoptera</taxon>
        <taxon>Polyphaga</taxon>
        <taxon>Cucujiformia</taxon>
        <taxon>Chrysomeloidea</taxon>
        <taxon>Chrysomelidae</taxon>
        <taxon>Galerucinae</taxon>
        <taxon>Alticini</taxon>
        <taxon>Psylliodes</taxon>
    </lineage>
</organism>
<dbReference type="PANTHER" id="PTHR12243:SF67">
    <property type="entry name" value="COREPRESSOR OF PANGOLIN, ISOFORM A-RELATED"/>
    <property type="match status" value="1"/>
</dbReference>
<dbReference type="PANTHER" id="PTHR12243">
    <property type="entry name" value="MADF DOMAIN TRANSCRIPTION FACTOR"/>
    <property type="match status" value="1"/>
</dbReference>
<dbReference type="InterPro" id="IPR006578">
    <property type="entry name" value="MADF-dom"/>
</dbReference>
<dbReference type="Proteomes" id="UP001153636">
    <property type="component" value="Chromosome 2"/>
</dbReference>
<gene>
    <name evidence="3" type="ORF">PSYICH_LOCUS7377</name>
</gene>
<keyword evidence="1" id="KW-0472">Membrane</keyword>
<keyword evidence="4" id="KW-1185">Reference proteome</keyword>
<keyword evidence="1" id="KW-1133">Transmembrane helix</keyword>
<proteinExistence type="predicted"/>
<evidence type="ECO:0000313" key="3">
    <source>
        <dbReference type="EMBL" id="CAH1106922.1"/>
    </source>
</evidence>
<evidence type="ECO:0000259" key="2">
    <source>
        <dbReference type="PROSITE" id="PS51029"/>
    </source>
</evidence>
<dbReference type="GO" id="GO:0005667">
    <property type="term" value="C:transcription regulator complex"/>
    <property type="evidence" value="ECO:0007669"/>
    <property type="project" value="TreeGrafter"/>
</dbReference>
<keyword evidence="1" id="KW-0812">Transmembrane</keyword>
<dbReference type="Pfam" id="PF10545">
    <property type="entry name" value="MADF_DNA_bdg"/>
    <property type="match status" value="1"/>
</dbReference>
<dbReference type="SMART" id="SM00595">
    <property type="entry name" value="MADF"/>
    <property type="match status" value="1"/>
</dbReference>
<protein>
    <recommendedName>
        <fullName evidence="2">MADF domain-containing protein</fullName>
    </recommendedName>
</protein>
<evidence type="ECO:0000256" key="1">
    <source>
        <dbReference type="SAM" id="Phobius"/>
    </source>
</evidence>
<dbReference type="InterPro" id="IPR039353">
    <property type="entry name" value="TF_Adf1"/>
</dbReference>
<accession>A0A9P0CYB3</accession>
<dbReference type="OrthoDB" id="6159213at2759"/>
<feature type="transmembrane region" description="Helical" evidence="1">
    <location>
        <begin position="28"/>
        <end position="53"/>
    </location>
</feature>
<dbReference type="AlphaFoldDB" id="A0A9P0CYB3"/>
<dbReference type="GO" id="GO:0006357">
    <property type="term" value="P:regulation of transcription by RNA polymerase II"/>
    <property type="evidence" value="ECO:0007669"/>
    <property type="project" value="TreeGrafter"/>
</dbReference>
<feature type="domain" description="MADF" evidence="2">
    <location>
        <begin position="123"/>
        <end position="210"/>
    </location>
</feature>
<name>A0A9P0CYB3_9CUCU</name>
<dbReference type="GO" id="GO:0005634">
    <property type="term" value="C:nucleus"/>
    <property type="evidence" value="ECO:0007669"/>
    <property type="project" value="TreeGrafter"/>
</dbReference>
<dbReference type="EMBL" id="OV651814">
    <property type="protein sequence ID" value="CAH1106922.1"/>
    <property type="molecule type" value="Genomic_DNA"/>
</dbReference>
<sequence length="210" mass="24220">MCTCWLQCCSLLHNRAKSGSLYISCEFLTLLSFIVSICCALFKFLVIPVKLILDFKKVLWSILITNKKMEFNELDGNTQIYCDICNETVTINALCQHFQVQEKPEDLEECSDAPKEYGSFEENLISTIQAHPILWDPTIDIKLKSKSAKDKAWLEIFNLFNEKYSIEIIKKKWKNLKDTYIKTKNYMESYVPSGSGAIKKKRSPGSFSIQ</sequence>